<sequence length="222" mass="24678">MRSLRGSSLTLAFLGFFLLALVGQALVGHAAYNQSEALQGGAQVSLGDYLTGPDFAVDVAENWQSEYLQFFLLIVLTVWLVQKGSPESKALGTEGRESDEEQMLGAYATADSPRWARVGGWRSAWYARSLGWTMGLLFVGSWFAQSVAGWAAYNEERLSAGYAKWSWWEYVRNPDFWDRSLQNWQSEFLAVASMALFAIFLRERGSPESKKVGAAHHVTGAE</sequence>
<comment type="caution">
    <text evidence="2">The sequence shown here is derived from an EMBL/GenBank/DDBJ whole genome shotgun (WGS) entry which is preliminary data.</text>
</comment>
<evidence type="ECO:0000313" key="3">
    <source>
        <dbReference type="Proteomes" id="UP000037397"/>
    </source>
</evidence>
<dbReference type="Pfam" id="PF20554">
    <property type="entry name" value="DUF6766"/>
    <property type="match status" value="1"/>
</dbReference>
<dbReference type="Proteomes" id="UP000037397">
    <property type="component" value="Unassembled WGS sequence"/>
</dbReference>
<accession>A0A0L6CLW0</accession>
<evidence type="ECO:0000313" key="2">
    <source>
        <dbReference type="EMBL" id="KNX38719.1"/>
    </source>
</evidence>
<dbReference type="InterPro" id="IPR046657">
    <property type="entry name" value="DUF6766"/>
</dbReference>
<gene>
    <name evidence="2" type="ORF">VV01_18745</name>
</gene>
<dbReference type="PATRIC" id="fig|1631356.3.peg.3746"/>
<feature type="transmembrane region" description="Helical" evidence="1">
    <location>
        <begin position="130"/>
        <end position="153"/>
    </location>
</feature>
<dbReference type="STRING" id="1631356.VV01_18745"/>
<dbReference type="EMBL" id="LAIR01000002">
    <property type="protein sequence ID" value="KNX38719.1"/>
    <property type="molecule type" value="Genomic_DNA"/>
</dbReference>
<keyword evidence="1" id="KW-0812">Transmembrane</keyword>
<name>A0A0L6CLW0_9MICO</name>
<keyword evidence="1" id="KW-1133">Transmembrane helix</keyword>
<keyword evidence="1" id="KW-0472">Membrane</keyword>
<dbReference type="AlphaFoldDB" id="A0A0L6CLW0"/>
<proteinExistence type="predicted"/>
<keyword evidence="3" id="KW-1185">Reference proteome</keyword>
<feature type="transmembrane region" description="Helical" evidence="1">
    <location>
        <begin position="184"/>
        <end position="201"/>
    </location>
</feature>
<reference evidence="3" key="1">
    <citation type="submission" date="2015-03" db="EMBL/GenBank/DDBJ databases">
        <title>Luteipulveratus halotolerans sp. nov., a novel actinobacterium (Dermacoccaceae) from Sarawak, Malaysia.</title>
        <authorList>
            <person name="Juboi H."/>
            <person name="Basik A."/>
            <person name="Shamsul S.S."/>
            <person name="Arnold P."/>
            <person name="Schmitt E.K."/>
            <person name="Sanglier J.-J."/>
            <person name="Yeo T."/>
        </authorList>
    </citation>
    <scope>NUCLEOTIDE SEQUENCE [LARGE SCALE GENOMIC DNA]</scope>
    <source>
        <strain evidence="3">C296001</strain>
    </source>
</reference>
<organism evidence="2 3">
    <name type="scientific">Luteipulveratus halotolerans</name>
    <dbReference type="NCBI Taxonomy" id="1631356"/>
    <lineage>
        <taxon>Bacteria</taxon>
        <taxon>Bacillati</taxon>
        <taxon>Actinomycetota</taxon>
        <taxon>Actinomycetes</taxon>
        <taxon>Micrococcales</taxon>
        <taxon>Dermacoccaceae</taxon>
        <taxon>Luteipulveratus</taxon>
    </lineage>
</organism>
<protein>
    <submittedName>
        <fullName evidence="2">Membrane protein</fullName>
    </submittedName>
</protein>
<dbReference type="OrthoDB" id="187863at2"/>
<evidence type="ECO:0000256" key="1">
    <source>
        <dbReference type="SAM" id="Phobius"/>
    </source>
</evidence>
<dbReference type="RefSeq" id="WP_050671214.1">
    <property type="nucleotide sequence ID" value="NZ_LAIR01000002.1"/>
</dbReference>